<protein>
    <submittedName>
        <fullName evidence="1 3">Uncharacterized protein</fullName>
    </submittedName>
</protein>
<evidence type="ECO:0000313" key="2">
    <source>
        <dbReference type="Proteomes" id="UP000278627"/>
    </source>
</evidence>
<sequence length="123" mass="14699">MEKFCTFRFIHSHNTSISCNQNQNLSEEKGNSKNDKTELKKTLLILKRKFDYDIREKNQSGLNQNQTSTKPFHKCPRREVTSSNVQQYSGYTEQKLLVSLNKFLEKYFYFPVIHFCFNISCYY</sequence>
<accession>A0A0N4TLJ5</accession>
<keyword evidence="2" id="KW-1185">Reference proteome</keyword>
<dbReference type="EMBL" id="UZAD01013150">
    <property type="protein sequence ID" value="VDN90412.1"/>
    <property type="molecule type" value="Genomic_DNA"/>
</dbReference>
<reference evidence="3" key="1">
    <citation type="submission" date="2016-04" db="UniProtKB">
        <authorList>
            <consortium name="WormBaseParasite"/>
        </authorList>
    </citation>
    <scope>IDENTIFICATION</scope>
</reference>
<organism evidence="3">
    <name type="scientific">Brugia pahangi</name>
    <name type="common">Filarial nematode worm</name>
    <dbReference type="NCBI Taxonomy" id="6280"/>
    <lineage>
        <taxon>Eukaryota</taxon>
        <taxon>Metazoa</taxon>
        <taxon>Ecdysozoa</taxon>
        <taxon>Nematoda</taxon>
        <taxon>Chromadorea</taxon>
        <taxon>Rhabditida</taxon>
        <taxon>Spirurina</taxon>
        <taxon>Spiruromorpha</taxon>
        <taxon>Filarioidea</taxon>
        <taxon>Onchocercidae</taxon>
        <taxon>Brugia</taxon>
    </lineage>
</organism>
<dbReference type="Proteomes" id="UP000278627">
    <property type="component" value="Unassembled WGS sequence"/>
</dbReference>
<evidence type="ECO:0000313" key="1">
    <source>
        <dbReference type="EMBL" id="VDN90412.1"/>
    </source>
</evidence>
<dbReference type="AlphaFoldDB" id="A0A0N4TLJ5"/>
<dbReference type="WBParaSite" id="BPAG_0000926401-mRNA-1">
    <property type="protein sequence ID" value="BPAG_0000926401-mRNA-1"/>
    <property type="gene ID" value="BPAG_0000926401"/>
</dbReference>
<proteinExistence type="predicted"/>
<name>A0A0N4TLJ5_BRUPA</name>
<reference evidence="1 2" key="2">
    <citation type="submission" date="2018-11" db="EMBL/GenBank/DDBJ databases">
        <authorList>
            <consortium name="Pathogen Informatics"/>
        </authorList>
    </citation>
    <scope>NUCLEOTIDE SEQUENCE [LARGE SCALE GENOMIC DNA]</scope>
</reference>
<dbReference type="PROSITE" id="PS51257">
    <property type="entry name" value="PROKAR_LIPOPROTEIN"/>
    <property type="match status" value="1"/>
</dbReference>
<gene>
    <name evidence="1" type="ORF">BPAG_LOCUS9226</name>
</gene>
<evidence type="ECO:0000313" key="3">
    <source>
        <dbReference type="WBParaSite" id="BPAG_0000926401-mRNA-1"/>
    </source>
</evidence>